<dbReference type="PANTHER" id="PTHR33978">
    <property type="entry name" value="SERINE/THREONINE-KINASE"/>
    <property type="match status" value="1"/>
</dbReference>
<dbReference type="PANTHER" id="PTHR33978:SF18">
    <property type="entry name" value="OS01G0656300 PROTEIN"/>
    <property type="match status" value="1"/>
</dbReference>
<feature type="region of interest" description="Disordered" evidence="1">
    <location>
        <begin position="58"/>
        <end position="77"/>
    </location>
</feature>
<evidence type="ECO:0000313" key="3">
    <source>
        <dbReference type="Proteomes" id="UP000634136"/>
    </source>
</evidence>
<evidence type="ECO:0000313" key="2">
    <source>
        <dbReference type="EMBL" id="KAF7826155.1"/>
    </source>
</evidence>
<accession>A0A834TQ80</accession>
<dbReference type="AlphaFoldDB" id="A0A834TQ80"/>
<dbReference type="OrthoDB" id="690771at2759"/>
<dbReference type="EMBL" id="JAAIUW010000006">
    <property type="protein sequence ID" value="KAF7826155.1"/>
    <property type="molecule type" value="Genomic_DNA"/>
</dbReference>
<gene>
    <name evidence="2" type="ORF">G2W53_017319</name>
</gene>
<dbReference type="Proteomes" id="UP000634136">
    <property type="component" value="Unassembled WGS sequence"/>
</dbReference>
<sequence length="191" mass="22020">MGVRGEIGVGVIGIAIAQLVEEIIKKSEGKWWEAETHNGRSGKHSAFTLRNQNRHETKQKMGDLKGRKAYDDEEEREEDQKTMAIWDCGSPLYDSYELMSLCNLIDKHLMLPSSSPCEHQSDQAFSFPNTPSNTEMLHQNKTSKGSSRWRDLVMKMTRKKKKENKGEKTRGEWDREKERDEDVESVGTTWN</sequence>
<reference evidence="2" key="1">
    <citation type="submission" date="2020-09" db="EMBL/GenBank/DDBJ databases">
        <title>Genome-Enabled Discovery of Anthraquinone Biosynthesis in Senna tora.</title>
        <authorList>
            <person name="Kang S.-H."/>
            <person name="Pandey R.P."/>
            <person name="Lee C.-M."/>
            <person name="Sim J.-S."/>
            <person name="Jeong J.-T."/>
            <person name="Choi B.-S."/>
            <person name="Jung M."/>
            <person name="Ginzburg D."/>
            <person name="Zhao K."/>
            <person name="Won S.Y."/>
            <person name="Oh T.-J."/>
            <person name="Yu Y."/>
            <person name="Kim N.-H."/>
            <person name="Lee O.R."/>
            <person name="Lee T.-H."/>
            <person name="Bashyal P."/>
            <person name="Kim T.-S."/>
            <person name="Lee W.-H."/>
            <person name="Kawkins C."/>
            <person name="Kim C.-K."/>
            <person name="Kim J.S."/>
            <person name="Ahn B.O."/>
            <person name="Rhee S.Y."/>
            <person name="Sohng J.K."/>
        </authorList>
    </citation>
    <scope>NUCLEOTIDE SEQUENCE</scope>
    <source>
        <tissue evidence="2">Leaf</tissue>
    </source>
</reference>
<comment type="caution">
    <text evidence="2">The sequence shown here is derived from an EMBL/GenBank/DDBJ whole genome shotgun (WGS) entry which is preliminary data.</text>
</comment>
<feature type="compositionally biased region" description="Polar residues" evidence="1">
    <location>
        <begin position="128"/>
        <end position="146"/>
    </location>
</feature>
<feature type="compositionally biased region" description="Basic and acidic residues" evidence="1">
    <location>
        <begin position="164"/>
        <end position="180"/>
    </location>
</feature>
<feature type="region of interest" description="Disordered" evidence="1">
    <location>
        <begin position="128"/>
        <end position="191"/>
    </location>
</feature>
<evidence type="ECO:0000256" key="1">
    <source>
        <dbReference type="SAM" id="MobiDB-lite"/>
    </source>
</evidence>
<name>A0A834TQ80_9FABA</name>
<keyword evidence="3" id="KW-1185">Reference proteome</keyword>
<feature type="compositionally biased region" description="Basic and acidic residues" evidence="1">
    <location>
        <begin position="58"/>
        <end position="70"/>
    </location>
</feature>
<proteinExistence type="predicted"/>
<organism evidence="2 3">
    <name type="scientific">Senna tora</name>
    <dbReference type="NCBI Taxonomy" id="362788"/>
    <lineage>
        <taxon>Eukaryota</taxon>
        <taxon>Viridiplantae</taxon>
        <taxon>Streptophyta</taxon>
        <taxon>Embryophyta</taxon>
        <taxon>Tracheophyta</taxon>
        <taxon>Spermatophyta</taxon>
        <taxon>Magnoliopsida</taxon>
        <taxon>eudicotyledons</taxon>
        <taxon>Gunneridae</taxon>
        <taxon>Pentapetalae</taxon>
        <taxon>rosids</taxon>
        <taxon>fabids</taxon>
        <taxon>Fabales</taxon>
        <taxon>Fabaceae</taxon>
        <taxon>Caesalpinioideae</taxon>
        <taxon>Cassia clade</taxon>
        <taxon>Senna</taxon>
    </lineage>
</organism>
<protein>
    <submittedName>
        <fullName evidence="2">4-hydroxy-tetrahydrodipicolinate reductase</fullName>
    </submittedName>
</protein>